<evidence type="ECO:0000259" key="6">
    <source>
        <dbReference type="PROSITE" id="PS51462"/>
    </source>
</evidence>
<evidence type="ECO:0000256" key="2">
    <source>
        <dbReference type="ARBA" id="ARBA00005582"/>
    </source>
</evidence>
<keyword evidence="8" id="KW-1185">Reference proteome</keyword>
<comment type="caution">
    <text evidence="7">The sequence shown here is derived from an EMBL/GenBank/DDBJ whole genome shotgun (WGS) entry which is preliminary data.</text>
</comment>
<dbReference type="Proteomes" id="UP001596223">
    <property type="component" value="Unassembled WGS sequence"/>
</dbReference>
<keyword evidence="4" id="KW-0460">Magnesium</keyword>
<evidence type="ECO:0000256" key="4">
    <source>
        <dbReference type="ARBA" id="ARBA00022842"/>
    </source>
</evidence>
<dbReference type="InterPro" id="IPR015797">
    <property type="entry name" value="NUDIX_hydrolase-like_dom_sf"/>
</dbReference>
<dbReference type="RefSeq" id="WP_378607553.1">
    <property type="nucleotide sequence ID" value="NZ_JBHSQN010000012.1"/>
</dbReference>
<dbReference type="PANTHER" id="PTHR43046:SF12">
    <property type="entry name" value="GDP-MANNOSE MANNOSYL HYDROLASE"/>
    <property type="match status" value="1"/>
</dbReference>
<feature type="domain" description="Nudix hydrolase" evidence="6">
    <location>
        <begin position="14"/>
        <end position="146"/>
    </location>
</feature>
<evidence type="ECO:0000256" key="5">
    <source>
        <dbReference type="RuleBase" id="RU003476"/>
    </source>
</evidence>
<gene>
    <name evidence="7" type="ORF">ACFP3H_18115</name>
</gene>
<proteinExistence type="inferred from homology"/>
<dbReference type="InterPro" id="IPR020476">
    <property type="entry name" value="Nudix_hydrolase"/>
</dbReference>
<dbReference type="SUPFAM" id="SSF55811">
    <property type="entry name" value="Nudix"/>
    <property type="match status" value="1"/>
</dbReference>
<reference evidence="8" key="1">
    <citation type="journal article" date="2019" name="Int. J. Syst. Evol. Microbiol.">
        <title>The Global Catalogue of Microorganisms (GCM) 10K type strain sequencing project: providing services to taxonomists for standard genome sequencing and annotation.</title>
        <authorList>
            <consortium name="The Broad Institute Genomics Platform"/>
            <consortium name="The Broad Institute Genome Sequencing Center for Infectious Disease"/>
            <person name="Wu L."/>
            <person name="Ma J."/>
        </authorList>
    </citation>
    <scope>NUCLEOTIDE SEQUENCE [LARGE SCALE GENOMIC DNA]</scope>
    <source>
        <strain evidence="8">CCUG 36956</strain>
    </source>
</reference>
<organism evidence="7 8">
    <name type="scientific">Nocardia lasii</name>
    <dbReference type="NCBI Taxonomy" id="1616107"/>
    <lineage>
        <taxon>Bacteria</taxon>
        <taxon>Bacillati</taxon>
        <taxon>Actinomycetota</taxon>
        <taxon>Actinomycetes</taxon>
        <taxon>Mycobacteriales</taxon>
        <taxon>Nocardiaceae</taxon>
        <taxon>Nocardia</taxon>
    </lineage>
</organism>
<name>A0ABW1JU49_9NOCA</name>
<dbReference type="CDD" id="cd18876">
    <property type="entry name" value="NUDIX_Hydrolase"/>
    <property type="match status" value="1"/>
</dbReference>
<dbReference type="PROSITE" id="PS51462">
    <property type="entry name" value="NUDIX"/>
    <property type="match status" value="1"/>
</dbReference>
<dbReference type="PANTHER" id="PTHR43046">
    <property type="entry name" value="GDP-MANNOSE MANNOSYL HYDROLASE"/>
    <property type="match status" value="1"/>
</dbReference>
<dbReference type="Gene3D" id="3.90.79.10">
    <property type="entry name" value="Nucleoside Triphosphate Pyrophosphohydrolase"/>
    <property type="match status" value="1"/>
</dbReference>
<keyword evidence="3 5" id="KW-0378">Hydrolase</keyword>
<dbReference type="Pfam" id="PF00293">
    <property type="entry name" value="NUDIX"/>
    <property type="match status" value="1"/>
</dbReference>
<dbReference type="PROSITE" id="PS00893">
    <property type="entry name" value="NUDIX_BOX"/>
    <property type="match status" value="1"/>
</dbReference>
<dbReference type="InterPro" id="IPR020084">
    <property type="entry name" value="NUDIX_hydrolase_CS"/>
</dbReference>
<evidence type="ECO:0000256" key="1">
    <source>
        <dbReference type="ARBA" id="ARBA00001946"/>
    </source>
</evidence>
<comment type="similarity">
    <text evidence="2 5">Belongs to the Nudix hydrolase family.</text>
</comment>
<evidence type="ECO:0000313" key="7">
    <source>
        <dbReference type="EMBL" id="MFC6012977.1"/>
    </source>
</evidence>
<protein>
    <submittedName>
        <fullName evidence="7">NUDIX domain-containing protein</fullName>
    </submittedName>
</protein>
<dbReference type="EMBL" id="JBHSQN010000012">
    <property type="protein sequence ID" value="MFC6012977.1"/>
    <property type="molecule type" value="Genomic_DNA"/>
</dbReference>
<evidence type="ECO:0000256" key="3">
    <source>
        <dbReference type="ARBA" id="ARBA00022801"/>
    </source>
</evidence>
<dbReference type="PRINTS" id="PR00502">
    <property type="entry name" value="NUDIXFAMILY"/>
</dbReference>
<accession>A0ABW1JU49</accession>
<sequence length="160" mass="17353">MGSEQREDIAALPSKRMGAGVVFVDELDRVLLVEPTYKDYWELPGGVVEANESPLAAAAREIHEELGLKVPVGRLLVVDWVPPGLYPSDGLMLVYDGGVLSADRTAGIALPADELRSWAWCDEVEAANRLPAVLARRVAAARRARNESAPNYLENGFGVK</sequence>
<comment type="cofactor">
    <cofactor evidence="1">
        <name>Mg(2+)</name>
        <dbReference type="ChEBI" id="CHEBI:18420"/>
    </cofactor>
</comment>
<evidence type="ECO:0000313" key="8">
    <source>
        <dbReference type="Proteomes" id="UP001596223"/>
    </source>
</evidence>
<dbReference type="InterPro" id="IPR000086">
    <property type="entry name" value="NUDIX_hydrolase_dom"/>
</dbReference>